<comment type="caution">
    <text evidence="12">The sequence shown here is derived from an EMBL/GenBank/DDBJ whole genome shotgun (WGS) entry which is preliminary data.</text>
</comment>
<dbReference type="GO" id="GO:0005576">
    <property type="term" value="C:extracellular region"/>
    <property type="evidence" value="ECO:0007669"/>
    <property type="project" value="UniProtKB-SubCell"/>
</dbReference>
<dbReference type="GO" id="GO:0006954">
    <property type="term" value="P:inflammatory response"/>
    <property type="evidence" value="ECO:0007669"/>
    <property type="project" value="UniProtKB-KW"/>
</dbReference>
<dbReference type="EMBL" id="JAUCMX010000020">
    <property type="protein sequence ID" value="KAK3515606.1"/>
    <property type="molecule type" value="Genomic_DNA"/>
</dbReference>
<reference evidence="12" key="1">
    <citation type="submission" date="2023-06" db="EMBL/GenBank/DDBJ databases">
        <title>Male Hemibagrus guttatus genome.</title>
        <authorList>
            <person name="Bian C."/>
        </authorList>
    </citation>
    <scope>NUCLEOTIDE SEQUENCE</scope>
    <source>
        <strain evidence="12">Male_cb2023</strain>
        <tissue evidence="12">Muscle</tissue>
    </source>
</reference>
<keyword evidence="10" id="KW-0472">Membrane</keyword>
<evidence type="ECO:0000256" key="11">
    <source>
        <dbReference type="SAM" id="SignalP"/>
    </source>
</evidence>
<evidence type="ECO:0000256" key="6">
    <source>
        <dbReference type="ARBA" id="ARBA00022782"/>
    </source>
</evidence>
<keyword evidence="10" id="KW-1133">Transmembrane helix</keyword>
<evidence type="ECO:0000256" key="8">
    <source>
        <dbReference type="ARBA" id="ARBA00023198"/>
    </source>
</evidence>
<evidence type="ECO:0000313" key="13">
    <source>
        <dbReference type="Proteomes" id="UP001274896"/>
    </source>
</evidence>
<evidence type="ECO:0000256" key="9">
    <source>
        <dbReference type="ARBA" id="ARBA00032785"/>
    </source>
</evidence>
<evidence type="ECO:0000313" key="12">
    <source>
        <dbReference type="EMBL" id="KAK3515606.1"/>
    </source>
</evidence>
<name>A0AAE0US47_9TELE</name>
<evidence type="ECO:0000256" key="7">
    <source>
        <dbReference type="ARBA" id="ARBA00023157"/>
    </source>
</evidence>
<dbReference type="GO" id="GO:0030154">
    <property type="term" value="P:cell differentiation"/>
    <property type="evidence" value="ECO:0007669"/>
    <property type="project" value="UniProtKB-KW"/>
</dbReference>
<sequence>MAVFPRVVFFFAVVFHFSEAQNDFAKLPEAYKKGVTLAETQVNSHNGVQNHFLFFKSLEQSSIEAGFNVNYFYHHFHLKATKCNRGTENADSKKCAFRNDRPLIDCAMCYKTHDGEIQMDPKPYIHCIHKSMLTKRVSIELVCKMATLFLVVVLFGCVWSAAGQSELMKLADGYKAGAVLAVEQINTHPGVQQHFLFFRSLKKSEVDVGFGAKYLSHHFYLKATRCAKGTAAADSSKCAFRNDRPVIDCMTCYKTHNDVIQENPKPYIHCIHKPALTKDMIKARTDYCEKMSYSAGSATLLGVRRNN</sequence>
<comment type="subcellular location">
    <subcellularLocation>
        <location evidence="1">Secreted</location>
    </subcellularLocation>
</comment>
<evidence type="ECO:0000256" key="2">
    <source>
        <dbReference type="ARBA" id="ARBA00018808"/>
    </source>
</evidence>
<evidence type="ECO:0000256" key="10">
    <source>
        <dbReference type="SAM" id="Phobius"/>
    </source>
</evidence>
<feature type="chain" id="PRO_5042201785" description="Retinoic acid receptor responder protein 2" evidence="11">
    <location>
        <begin position="21"/>
        <end position="307"/>
    </location>
</feature>
<dbReference type="InterPro" id="IPR029562">
    <property type="entry name" value="Chemerin"/>
</dbReference>
<dbReference type="SUPFAM" id="SSF54403">
    <property type="entry name" value="Cystatin/monellin"/>
    <property type="match status" value="2"/>
</dbReference>
<protein>
    <recommendedName>
        <fullName evidence="2">Retinoic acid receptor responder protein 2</fullName>
    </recommendedName>
    <alternativeName>
        <fullName evidence="9">Chemerin</fullName>
    </alternativeName>
</protein>
<dbReference type="GO" id="GO:0050994">
    <property type="term" value="P:regulation of lipid catabolic process"/>
    <property type="evidence" value="ECO:0007669"/>
    <property type="project" value="InterPro"/>
</dbReference>
<gene>
    <name evidence="12" type="ORF">QTP70_024838</name>
</gene>
<keyword evidence="6" id="KW-0221">Differentiation</keyword>
<feature type="transmembrane region" description="Helical" evidence="10">
    <location>
        <begin position="145"/>
        <end position="162"/>
    </location>
</feature>
<evidence type="ECO:0000256" key="1">
    <source>
        <dbReference type="ARBA" id="ARBA00004613"/>
    </source>
</evidence>
<evidence type="ECO:0000256" key="3">
    <source>
        <dbReference type="ARBA" id="ARBA00022500"/>
    </source>
</evidence>
<evidence type="ECO:0000256" key="5">
    <source>
        <dbReference type="ARBA" id="ARBA00022729"/>
    </source>
</evidence>
<proteinExistence type="predicted"/>
<dbReference type="AlphaFoldDB" id="A0AAE0US47"/>
<keyword evidence="10" id="KW-0812">Transmembrane</keyword>
<feature type="signal peptide" evidence="11">
    <location>
        <begin position="1"/>
        <end position="20"/>
    </location>
</feature>
<keyword evidence="3" id="KW-0145">Chemotaxis</keyword>
<dbReference type="Proteomes" id="UP001274896">
    <property type="component" value="Unassembled WGS sequence"/>
</dbReference>
<organism evidence="12 13">
    <name type="scientific">Hemibagrus guttatus</name>
    <dbReference type="NCBI Taxonomy" id="175788"/>
    <lineage>
        <taxon>Eukaryota</taxon>
        <taxon>Metazoa</taxon>
        <taxon>Chordata</taxon>
        <taxon>Craniata</taxon>
        <taxon>Vertebrata</taxon>
        <taxon>Euteleostomi</taxon>
        <taxon>Actinopterygii</taxon>
        <taxon>Neopterygii</taxon>
        <taxon>Teleostei</taxon>
        <taxon>Ostariophysi</taxon>
        <taxon>Siluriformes</taxon>
        <taxon>Bagridae</taxon>
        <taxon>Hemibagrus</taxon>
    </lineage>
</organism>
<keyword evidence="5 11" id="KW-0732">Signal</keyword>
<dbReference type="GO" id="GO:0005102">
    <property type="term" value="F:signaling receptor binding"/>
    <property type="evidence" value="ECO:0007669"/>
    <property type="project" value="InterPro"/>
</dbReference>
<keyword evidence="7" id="KW-1015">Disulfide bond</keyword>
<dbReference type="PANTHER" id="PTHR15106">
    <property type="entry name" value="RETINOIC ACID RECEPTOR RESPONDER PROTEIN 2"/>
    <property type="match status" value="1"/>
</dbReference>
<dbReference type="InterPro" id="IPR046350">
    <property type="entry name" value="Cystatin_sf"/>
</dbReference>
<accession>A0AAE0US47</accession>
<dbReference type="Gene3D" id="3.10.450.10">
    <property type="match status" value="2"/>
</dbReference>
<keyword evidence="4" id="KW-0964">Secreted</keyword>
<dbReference type="GO" id="GO:0006935">
    <property type="term" value="P:chemotaxis"/>
    <property type="evidence" value="ECO:0007669"/>
    <property type="project" value="UniProtKB-KW"/>
</dbReference>
<keyword evidence="8" id="KW-0395">Inflammatory response</keyword>
<dbReference type="PANTHER" id="PTHR15106:SF2">
    <property type="entry name" value="RETINOIC ACID RECEPTOR RESPONDER PROTEIN 2"/>
    <property type="match status" value="1"/>
</dbReference>
<keyword evidence="13" id="KW-1185">Reference proteome</keyword>
<evidence type="ECO:0000256" key="4">
    <source>
        <dbReference type="ARBA" id="ARBA00022525"/>
    </source>
</evidence>